<feature type="region of interest" description="Disordered" evidence="1">
    <location>
        <begin position="59"/>
        <end position="85"/>
    </location>
</feature>
<feature type="compositionally biased region" description="Basic and acidic residues" evidence="1">
    <location>
        <begin position="68"/>
        <end position="77"/>
    </location>
</feature>
<evidence type="ECO:0000313" key="3">
    <source>
        <dbReference type="Proteomes" id="UP000005237"/>
    </source>
</evidence>
<evidence type="ECO:0000313" key="2">
    <source>
        <dbReference type="EnsemblMetazoa" id="CJA40208.1"/>
    </source>
</evidence>
<reference evidence="2" key="2">
    <citation type="submission" date="2022-06" db="UniProtKB">
        <authorList>
            <consortium name="EnsemblMetazoa"/>
        </authorList>
    </citation>
    <scope>IDENTIFICATION</scope>
    <source>
        <strain evidence="2">DF5081</strain>
    </source>
</reference>
<dbReference type="AlphaFoldDB" id="A0A8R1ISX7"/>
<name>A0A8R1ISX7_CAEJA</name>
<organism evidence="2 3">
    <name type="scientific">Caenorhabditis japonica</name>
    <dbReference type="NCBI Taxonomy" id="281687"/>
    <lineage>
        <taxon>Eukaryota</taxon>
        <taxon>Metazoa</taxon>
        <taxon>Ecdysozoa</taxon>
        <taxon>Nematoda</taxon>
        <taxon>Chromadorea</taxon>
        <taxon>Rhabditida</taxon>
        <taxon>Rhabditina</taxon>
        <taxon>Rhabditomorpha</taxon>
        <taxon>Rhabditoidea</taxon>
        <taxon>Rhabditidae</taxon>
        <taxon>Peloderinae</taxon>
        <taxon>Caenorhabditis</taxon>
    </lineage>
</organism>
<reference evidence="3" key="1">
    <citation type="submission" date="2010-08" db="EMBL/GenBank/DDBJ databases">
        <authorList>
            <consortium name="Caenorhabditis japonica Sequencing Consortium"/>
            <person name="Wilson R.K."/>
        </authorList>
    </citation>
    <scope>NUCLEOTIDE SEQUENCE [LARGE SCALE GENOMIC DNA]</scope>
    <source>
        <strain evidence="3">DF5081</strain>
    </source>
</reference>
<feature type="compositionally biased region" description="Basic and acidic residues" evidence="1">
    <location>
        <begin position="16"/>
        <end position="26"/>
    </location>
</feature>
<dbReference type="Proteomes" id="UP000005237">
    <property type="component" value="Unassembled WGS sequence"/>
</dbReference>
<protein>
    <submittedName>
        <fullName evidence="2">Uncharacterized protein</fullName>
    </submittedName>
</protein>
<feature type="region of interest" description="Disordered" evidence="1">
    <location>
        <begin position="1"/>
        <end position="26"/>
    </location>
</feature>
<accession>A0A8R1ISX7</accession>
<keyword evidence="3" id="KW-1185">Reference proteome</keyword>
<sequence>MFPHRPAQENPTNHHTTLENDKESKTRTITQQFSFMELFTAPDDGTPAEISIKILLDEEPDANNNIPPRDESAEHGSHIRPSTPPIAEICLSTNERSLMSSTKCLKKHRFHQYCGKTSKCHSTERTSLEVFRTHDR</sequence>
<proteinExistence type="predicted"/>
<dbReference type="EnsemblMetazoa" id="CJA40208.1">
    <property type="protein sequence ID" value="CJA40208.1"/>
    <property type="gene ID" value="WBGene00216056"/>
</dbReference>
<evidence type="ECO:0000256" key="1">
    <source>
        <dbReference type="SAM" id="MobiDB-lite"/>
    </source>
</evidence>